<organism evidence="1">
    <name type="scientific">Vibrio tasmaniensis</name>
    <dbReference type="NCBI Taxonomy" id="212663"/>
    <lineage>
        <taxon>Bacteria</taxon>
        <taxon>Pseudomonadati</taxon>
        <taxon>Pseudomonadota</taxon>
        <taxon>Gammaproteobacteria</taxon>
        <taxon>Vibrionales</taxon>
        <taxon>Vibrionaceae</taxon>
        <taxon>Vibrio</taxon>
    </lineage>
</organism>
<name>A0A0H3ZV32_9VIBR</name>
<proteinExistence type="predicted"/>
<evidence type="ECO:0000313" key="1">
    <source>
        <dbReference type="EMBL" id="AKN40238.1"/>
    </source>
</evidence>
<dbReference type="EMBL" id="KP795684">
    <property type="protein sequence ID" value="AKN40238.1"/>
    <property type="molecule type" value="Genomic_DNA"/>
</dbReference>
<protein>
    <submittedName>
        <fullName evidence="1">Uncharacterized protein</fullName>
    </submittedName>
</protein>
<dbReference type="AlphaFoldDB" id="A0A0H3ZV32"/>
<accession>A0A0H3ZV32</accession>
<reference evidence="1" key="1">
    <citation type="journal article" date="2015" name="MBio">
        <title>Eco-Evolutionary Dynamics of Episomes among Ecologically Cohesive Bacterial Populations.</title>
        <authorList>
            <person name="Xue H."/>
            <person name="Cordero O.X."/>
            <person name="Camas F.M."/>
            <person name="Trimble W."/>
            <person name="Meyer F."/>
            <person name="Guglielmini J."/>
            <person name="Rocha E.P."/>
            <person name="Polz M.F."/>
        </authorList>
    </citation>
    <scope>NUCLEOTIDE SEQUENCE</scope>
    <source>
        <strain evidence="1">FF_267</strain>
    </source>
</reference>
<sequence length="40" mass="4891">MPFRSIVINLYILKKRLTHFVSCHDLLALARFNFRWIEEV</sequence>